<dbReference type="Pfam" id="PF01585">
    <property type="entry name" value="G-patch"/>
    <property type="match status" value="1"/>
</dbReference>
<dbReference type="PANTHER" id="PTHR20923:SF1">
    <property type="entry name" value="G PATCH DOMAIN AND ANKYRIN REPEAT-CONTAINING PROTEIN 1"/>
    <property type="match status" value="1"/>
</dbReference>
<reference evidence="3 4" key="1">
    <citation type="submission" date="2018-08" db="EMBL/GenBank/DDBJ databases">
        <authorList>
            <person name="Laetsch R D."/>
            <person name="Stevens L."/>
            <person name="Kumar S."/>
            <person name="Blaxter L. M."/>
        </authorList>
    </citation>
    <scope>NUCLEOTIDE SEQUENCE [LARGE SCALE GENOMIC DNA]</scope>
</reference>
<proteinExistence type="predicted"/>
<dbReference type="Gene3D" id="1.25.40.20">
    <property type="entry name" value="Ankyrin repeat-containing domain"/>
    <property type="match status" value="1"/>
</dbReference>
<dbReference type="SUPFAM" id="SSF48403">
    <property type="entry name" value="Ankyrin repeat"/>
    <property type="match status" value="1"/>
</dbReference>
<dbReference type="PANTHER" id="PTHR20923">
    <property type="entry name" value="BAT4 PROTEIN-RELATED"/>
    <property type="match status" value="1"/>
</dbReference>
<evidence type="ECO:0000313" key="3">
    <source>
        <dbReference type="EMBL" id="VBB26775.1"/>
    </source>
</evidence>
<dbReference type="Pfam" id="PF12796">
    <property type="entry name" value="Ank_2"/>
    <property type="match status" value="1"/>
</dbReference>
<dbReference type="SMART" id="SM00443">
    <property type="entry name" value="G_patch"/>
    <property type="match status" value="1"/>
</dbReference>
<dbReference type="PROSITE" id="PS50174">
    <property type="entry name" value="G_PATCH"/>
    <property type="match status" value="1"/>
</dbReference>
<feature type="domain" description="G-patch" evidence="2">
    <location>
        <begin position="288"/>
        <end position="334"/>
    </location>
</feature>
<dbReference type="InterPro" id="IPR039146">
    <property type="entry name" value="GPANK1"/>
</dbReference>
<dbReference type="GO" id="GO:0003676">
    <property type="term" value="F:nucleic acid binding"/>
    <property type="evidence" value="ECO:0007669"/>
    <property type="project" value="InterPro"/>
</dbReference>
<dbReference type="SMART" id="SM00248">
    <property type="entry name" value="ANK"/>
    <property type="match status" value="2"/>
</dbReference>
<accession>A0A498SE30</accession>
<gene>
    <name evidence="3" type="ORF">NAV_LOCUS1605</name>
</gene>
<evidence type="ECO:0000256" key="1">
    <source>
        <dbReference type="PROSITE-ProRule" id="PRU00023"/>
    </source>
</evidence>
<dbReference type="PROSITE" id="PS50088">
    <property type="entry name" value="ANK_REPEAT"/>
    <property type="match status" value="1"/>
</dbReference>
<dbReference type="InterPro" id="IPR036770">
    <property type="entry name" value="Ankyrin_rpt-contain_sf"/>
</dbReference>
<keyword evidence="4" id="KW-1185">Reference proteome</keyword>
<dbReference type="InterPro" id="IPR000467">
    <property type="entry name" value="G_patch_dom"/>
</dbReference>
<evidence type="ECO:0000313" key="4">
    <source>
        <dbReference type="Proteomes" id="UP000276991"/>
    </source>
</evidence>
<name>A0A498SE30_ACAVI</name>
<dbReference type="AlphaFoldDB" id="A0A498SE30"/>
<organism evidence="3 4">
    <name type="scientific">Acanthocheilonema viteae</name>
    <name type="common">Filarial nematode worm</name>
    <name type="synonym">Dipetalonema viteae</name>
    <dbReference type="NCBI Taxonomy" id="6277"/>
    <lineage>
        <taxon>Eukaryota</taxon>
        <taxon>Metazoa</taxon>
        <taxon>Ecdysozoa</taxon>
        <taxon>Nematoda</taxon>
        <taxon>Chromadorea</taxon>
        <taxon>Rhabditida</taxon>
        <taxon>Spirurina</taxon>
        <taxon>Spiruromorpha</taxon>
        <taxon>Filarioidea</taxon>
        <taxon>Onchocercidae</taxon>
        <taxon>Acanthocheilonema</taxon>
    </lineage>
</organism>
<keyword evidence="1" id="KW-0040">ANK repeat</keyword>
<sequence>MNASIIGKCKQIQFIRANPVTCVQDNITENTRKPNICGKEVRSFYETLLAEPSTSVVPDATIVKHTVKLEKLKNNSQHLRKSTRVSNNISKKKDDITKNVQQLFKDAANGNMQGVMDYYCGKGMFGIILSRNTLKDFKWMVVSIRNGKSYDMKTAGMDINISDQYGWTALMCASYAGHLHIVKYLLSMGVDISKRSKSGETAADFALKCGHHEIYRCIFSHEKERSKNSGMRCESFLQKIKESGNFEEITRFCDACQCTYVGEAHLSSVAHLLETRKPVLDPGYGIPEWNKGYRILRRSGWDEFEGLGRNATGRRYPIKTILKRDKLGLGCARFDAAKVTHFKANDVKAVKVGLITRAKQMKDRRKQILHGKILERRFRNMFRGD</sequence>
<feature type="repeat" description="ANK" evidence="1">
    <location>
        <begin position="165"/>
        <end position="197"/>
    </location>
</feature>
<dbReference type="InterPro" id="IPR002110">
    <property type="entry name" value="Ankyrin_rpt"/>
</dbReference>
<dbReference type="PROSITE" id="PS50297">
    <property type="entry name" value="ANK_REP_REGION"/>
    <property type="match status" value="1"/>
</dbReference>
<dbReference type="EMBL" id="UPTC01000142">
    <property type="protein sequence ID" value="VBB26775.1"/>
    <property type="molecule type" value="Genomic_DNA"/>
</dbReference>
<dbReference type="STRING" id="6277.A0A498SE30"/>
<dbReference type="OrthoDB" id="20282at2759"/>
<protein>
    <recommendedName>
        <fullName evidence="2">G-patch domain-containing protein</fullName>
    </recommendedName>
</protein>
<dbReference type="Proteomes" id="UP000276991">
    <property type="component" value="Unassembled WGS sequence"/>
</dbReference>
<evidence type="ECO:0000259" key="2">
    <source>
        <dbReference type="PROSITE" id="PS50174"/>
    </source>
</evidence>